<name>A0A2P2LB95_RHIMU</name>
<reference evidence="1" key="1">
    <citation type="submission" date="2018-02" db="EMBL/GenBank/DDBJ databases">
        <title>Rhizophora mucronata_Transcriptome.</title>
        <authorList>
            <person name="Meera S.P."/>
            <person name="Sreeshan A."/>
            <person name="Augustine A."/>
        </authorList>
    </citation>
    <scope>NUCLEOTIDE SEQUENCE</scope>
    <source>
        <tissue evidence="1">Leaf</tissue>
    </source>
</reference>
<organism evidence="1">
    <name type="scientific">Rhizophora mucronata</name>
    <name type="common">Asiatic mangrove</name>
    <dbReference type="NCBI Taxonomy" id="61149"/>
    <lineage>
        <taxon>Eukaryota</taxon>
        <taxon>Viridiplantae</taxon>
        <taxon>Streptophyta</taxon>
        <taxon>Embryophyta</taxon>
        <taxon>Tracheophyta</taxon>
        <taxon>Spermatophyta</taxon>
        <taxon>Magnoliopsida</taxon>
        <taxon>eudicotyledons</taxon>
        <taxon>Gunneridae</taxon>
        <taxon>Pentapetalae</taxon>
        <taxon>rosids</taxon>
        <taxon>fabids</taxon>
        <taxon>Malpighiales</taxon>
        <taxon>Rhizophoraceae</taxon>
        <taxon>Rhizophora</taxon>
    </lineage>
</organism>
<evidence type="ECO:0000313" key="1">
    <source>
        <dbReference type="EMBL" id="MBX15241.1"/>
    </source>
</evidence>
<protein>
    <submittedName>
        <fullName evidence="1">Uncharacterized protein</fullName>
    </submittedName>
</protein>
<dbReference type="EMBL" id="GGEC01034757">
    <property type="protein sequence ID" value="MBX15241.1"/>
    <property type="molecule type" value="Transcribed_RNA"/>
</dbReference>
<dbReference type="AlphaFoldDB" id="A0A2P2LB95"/>
<sequence length="37" mass="4118">MTLHIHDAPSSQGSCKIEDFLDNLTHAARKSHNLNKS</sequence>
<accession>A0A2P2LB95</accession>
<proteinExistence type="predicted"/>